<evidence type="ECO:0000313" key="4">
    <source>
        <dbReference type="Proteomes" id="UP000241209"/>
    </source>
</evidence>
<dbReference type="Gene3D" id="3.30.2140.20">
    <property type="match status" value="1"/>
</dbReference>
<proteinExistence type="inferred from homology"/>
<dbReference type="PANTHER" id="PTHR11786:SF0">
    <property type="entry name" value="ARYLAMINE N-ACETYLTRANSFERASE 4-RELATED"/>
    <property type="match status" value="1"/>
</dbReference>
<dbReference type="InterPro" id="IPR001447">
    <property type="entry name" value="Arylamine_N-AcTrfase"/>
</dbReference>
<comment type="similarity">
    <text evidence="1 2">Belongs to the arylamine N-acetyltransferase family.</text>
</comment>
<organism evidence="3 4">
    <name type="scientific">Mammaliicoccus vitulinus</name>
    <dbReference type="NCBI Taxonomy" id="71237"/>
    <lineage>
        <taxon>Bacteria</taxon>
        <taxon>Bacillati</taxon>
        <taxon>Bacillota</taxon>
        <taxon>Bacilli</taxon>
        <taxon>Bacillales</taxon>
        <taxon>Staphylococcaceae</taxon>
        <taxon>Mammaliicoccus</taxon>
    </lineage>
</organism>
<dbReference type="Pfam" id="PF00797">
    <property type="entry name" value="Acetyltransf_2"/>
    <property type="match status" value="1"/>
</dbReference>
<evidence type="ECO:0000256" key="1">
    <source>
        <dbReference type="ARBA" id="ARBA00006547"/>
    </source>
</evidence>
<dbReference type="PRINTS" id="PR01543">
    <property type="entry name" value="ANATRNSFRASE"/>
</dbReference>
<evidence type="ECO:0000256" key="2">
    <source>
        <dbReference type="RuleBase" id="RU003452"/>
    </source>
</evidence>
<dbReference type="SUPFAM" id="SSF54001">
    <property type="entry name" value="Cysteine proteinases"/>
    <property type="match status" value="1"/>
</dbReference>
<sequence length="261" mass="30751">MDIQQFENFLKIDAKTFNQVDLNSLNHYIRRFMYTVPFENINVQNGVPISVDVDDLFNKIVHQHRGGFCYEMNTLFQNYLKEKGFLIDCVSGTVHAPDDSWSRDGSHMSTIVHLDKDYIADVGFGDLPTEAIPITRPDDVHIIHDTNGYYRAITAEDDTIHLQKQMDREHWRTSYKTQFTPRNWPYFIEHLHYNEHDPRSIFVQNLIITMPKHYGRVSMSNEHLTVTTRHDKQKERVTHDNYKKLIKKHFGIDVTIKALES</sequence>
<name>A0A2T4PR60_9STAP</name>
<dbReference type="InterPro" id="IPR053710">
    <property type="entry name" value="Arylamine_NAT_domain_sf"/>
</dbReference>
<reference evidence="3 4" key="1">
    <citation type="journal article" date="2016" name="Front. Microbiol.">
        <title>Comprehensive Phylogenetic Analysis of Bovine Non-aureus Staphylococci Species Based on Whole-Genome Sequencing.</title>
        <authorList>
            <person name="Naushad S."/>
            <person name="Barkema H.W."/>
            <person name="Luby C."/>
            <person name="Condas L.A."/>
            <person name="Nobrega D.B."/>
            <person name="Carson D.A."/>
            <person name="De Buck J."/>
        </authorList>
    </citation>
    <scope>NUCLEOTIDE SEQUENCE [LARGE SCALE GENOMIC DNA]</scope>
    <source>
        <strain evidence="3 4">SNUC 2204</strain>
    </source>
</reference>
<dbReference type="Proteomes" id="UP000241209">
    <property type="component" value="Unassembled WGS sequence"/>
</dbReference>
<dbReference type="STRING" id="1167632.GCA_000286335_02433"/>
<dbReference type="AlphaFoldDB" id="A0A2T4PR60"/>
<protein>
    <submittedName>
        <fullName evidence="3">Arylamine N-acetyltransferase</fullName>
    </submittedName>
</protein>
<dbReference type="EMBL" id="PZFK01000028">
    <property type="protein sequence ID" value="PTI28466.1"/>
    <property type="molecule type" value="Genomic_DNA"/>
</dbReference>
<keyword evidence="3" id="KW-0808">Transferase</keyword>
<dbReference type="InterPro" id="IPR038765">
    <property type="entry name" value="Papain-like_cys_pep_sf"/>
</dbReference>
<comment type="caution">
    <text evidence="3">The sequence shown here is derived from an EMBL/GenBank/DDBJ whole genome shotgun (WGS) entry which is preliminary data.</text>
</comment>
<gene>
    <name evidence="3" type="ORF">BU072_11470</name>
</gene>
<dbReference type="GO" id="GO:0016407">
    <property type="term" value="F:acetyltransferase activity"/>
    <property type="evidence" value="ECO:0007669"/>
    <property type="project" value="InterPro"/>
</dbReference>
<accession>A0A2T4PR60</accession>
<dbReference type="PANTHER" id="PTHR11786">
    <property type="entry name" value="N-HYDROXYARYLAMINE O-ACETYLTRANSFERASE"/>
    <property type="match status" value="1"/>
</dbReference>
<evidence type="ECO:0000313" key="3">
    <source>
        <dbReference type="EMBL" id="PTI28466.1"/>
    </source>
</evidence>